<accession>A0ACC3Z1W6</accession>
<sequence>MSLCDACKAFDLANLLDDDGELQDVTLHKSILNLNLNSSICDLCKLFWESIANQISPENLAAIRNESWDLGPPVVVIRGARYVDENWEEGGIYEAKIRCDSLRAYGYFSFYPAVGPMDSVMNIGDIILARHIRPPGEHLGLLQKWVSDCDENHPGCHRGLNQLPTRVVDVGADEGRDPRLIETFGRFDRYMTLSHCWGTHPIIRTTTDTISDHFKTLPLSKLPKTFRDAILVTRAVGIQYLWIDSLCIIQDSKTDWELESAKMGSYYASSYVTIAASASRDSTGGCFVARDESTHVPLMYTQPGTDKPVQVMIRPRPGNFIHLGQRPLHTRAWVLQEKILSARMINFDVDQLLWQCQQSQLAEDGIPYDWDLPSHMEKDRTFNELNISNDIANNQAMFSKFESEWYKMAGGYVERGITKSSDKLPALSGLAKVVKDKTGGEYVAGLWKKDLGLGLLWSRWKSWLSPPAEGYRAPSWSWAALEGAISFNVPISIGSNTYEVVLEDIETDITPCGLDPDGTIESGWLVVTGKVRTFDRRMNPKDPGYLYYKELNLQGPPDDYLLDKGEVVGKAKFDKEFEKPTPLYCLQVATWCNNSSRWYGLLLERTGNEQEYSRVGICHTEYVRNYMWFDDARLERIKIV</sequence>
<gene>
    <name evidence="1" type="ORF">CTRU02_207770</name>
</gene>
<keyword evidence="2" id="KW-1185">Reference proteome</keyword>
<protein>
    <submittedName>
        <fullName evidence="1">Heterokaryon incompatibility protein</fullName>
    </submittedName>
</protein>
<name>A0ACC3Z1W6_COLTU</name>
<proteinExistence type="predicted"/>
<dbReference type="EMBL" id="VUJX02000004">
    <property type="protein sequence ID" value="KAL0938039.1"/>
    <property type="molecule type" value="Genomic_DNA"/>
</dbReference>
<reference evidence="1 2" key="1">
    <citation type="journal article" date="2020" name="Phytopathology">
        <title>Genome Sequence Resources of Colletotrichum truncatum, C. plurivorum, C. musicola, and C. sojae: Four Species Pathogenic to Soybean (Glycine max).</title>
        <authorList>
            <person name="Rogerio F."/>
            <person name="Boufleur T.R."/>
            <person name="Ciampi-Guillardi M."/>
            <person name="Sukno S.A."/>
            <person name="Thon M.R."/>
            <person name="Massola Junior N.S."/>
            <person name="Baroncelli R."/>
        </authorList>
    </citation>
    <scope>NUCLEOTIDE SEQUENCE [LARGE SCALE GENOMIC DNA]</scope>
    <source>
        <strain evidence="1 2">CMES1059</strain>
    </source>
</reference>
<dbReference type="Proteomes" id="UP000805649">
    <property type="component" value="Unassembled WGS sequence"/>
</dbReference>
<comment type="caution">
    <text evidence="1">The sequence shown here is derived from an EMBL/GenBank/DDBJ whole genome shotgun (WGS) entry which is preliminary data.</text>
</comment>
<evidence type="ECO:0000313" key="1">
    <source>
        <dbReference type="EMBL" id="KAL0938039.1"/>
    </source>
</evidence>
<organism evidence="1 2">
    <name type="scientific">Colletotrichum truncatum</name>
    <name type="common">Anthracnose fungus</name>
    <name type="synonym">Colletotrichum capsici</name>
    <dbReference type="NCBI Taxonomy" id="5467"/>
    <lineage>
        <taxon>Eukaryota</taxon>
        <taxon>Fungi</taxon>
        <taxon>Dikarya</taxon>
        <taxon>Ascomycota</taxon>
        <taxon>Pezizomycotina</taxon>
        <taxon>Sordariomycetes</taxon>
        <taxon>Hypocreomycetidae</taxon>
        <taxon>Glomerellales</taxon>
        <taxon>Glomerellaceae</taxon>
        <taxon>Colletotrichum</taxon>
        <taxon>Colletotrichum truncatum species complex</taxon>
    </lineage>
</organism>
<evidence type="ECO:0000313" key="2">
    <source>
        <dbReference type="Proteomes" id="UP000805649"/>
    </source>
</evidence>